<name>A0A2G2WZA2_CAPBA</name>
<reference evidence="2" key="2">
    <citation type="journal article" date="2017" name="J. Anim. Genet.">
        <title>Multiple reference genome sequences of hot pepper reveal the massive evolution of plant disease resistance genes by retroduplication.</title>
        <authorList>
            <person name="Kim S."/>
            <person name="Park J."/>
            <person name="Yeom S.-I."/>
            <person name="Kim Y.-M."/>
            <person name="Seo E."/>
            <person name="Kim K.-T."/>
            <person name="Kim M.-S."/>
            <person name="Lee J.M."/>
            <person name="Cheong K."/>
            <person name="Shin H.-S."/>
            <person name="Kim S.-B."/>
            <person name="Han K."/>
            <person name="Lee J."/>
            <person name="Park M."/>
            <person name="Lee H.-A."/>
            <person name="Lee H.-Y."/>
            <person name="Lee Y."/>
            <person name="Oh S."/>
            <person name="Lee J.H."/>
            <person name="Choi E."/>
            <person name="Choi E."/>
            <person name="Lee S.E."/>
            <person name="Jeon J."/>
            <person name="Kim H."/>
            <person name="Choi G."/>
            <person name="Song H."/>
            <person name="Lee J."/>
            <person name="Lee S.-C."/>
            <person name="Kwon J.-K."/>
            <person name="Lee H.-Y."/>
            <person name="Koo N."/>
            <person name="Hong Y."/>
            <person name="Kim R.W."/>
            <person name="Kang W.-H."/>
            <person name="Huh J.H."/>
            <person name="Kang B.-C."/>
            <person name="Yang T.-J."/>
            <person name="Lee Y.-H."/>
            <person name="Bennetzen J.L."/>
            <person name="Choi D."/>
        </authorList>
    </citation>
    <scope>NUCLEOTIDE SEQUENCE [LARGE SCALE GENOMIC DNA]</scope>
    <source>
        <strain evidence="2">cv. PBC81</strain>
    </source>
</reference>
<evidence type="ECO:0000313" key="2">
    <source>
        <dbReference type="Proteomes" id="UP000224567"/>
    </source>
</evidence>
<dbReference type="AlphaFoldDB" id="A0A2G2WZA2"/>
<organism evidence="1 2">
    <name type="scientific">Capsicum baccatum</name>
    <name type="common">Peruvian pepper</name>
    <dbReference type="NCBI Taxonomy" id="33114"/>
    <lineage>
        <taxon>Eukaryota</taxon>
        <taxon>Viridiplantae</taxon>
        <taxon>Streptophyta</taxon>
        <taxon>Embryophyta</taxon>
        <taxon>Tracheophyta</taxon>
        <taxon>Spermatophyta</taxon>
        <taxon>Magnoliopsida</taxon>
        <taxon>eudicotyledons</taxon>
        <taxon>Gunneridae</taxon>
        <taxon>Pentapetalae</taxon>
        <taxon>asterids</taxon>
        <taxon>lamiids</taxon>
        <taxon>Solanales</taxon>
        <taxon>Solanaceae</taxon>
        <taxon>Solanoideae</taxon>
        <taxon>Capsiceae</taxon>
        <taxon>Capsicum</taxon>
    </lineage>
</organism>
<evidence type="ECO:0000313" key="1">
    <source>
        <dbReference type="EMBL" id="PHT50521.1"/>
    </source>
</evidence>
<proteinExistence type="predicted"/>
<accession>A0A2G2WZA2</accession>
<protein>
    <submittedName>
        <fullName evidence="1">Uncharacterized protein</fullName>
    </submittedName>
</protein>
<dbReference type="Proteomes" id="UP000224567">
    <property type="component" value="Unassembled WGS sequence"/>
</dbReference>
<sequence length="110" mass="12400">MSGFSPVSLYSCHCKSFKAKNKGIFDDGDLQELLVTWSQKTVALVIGVILEEWLLTIELDVYVKLYDLLNENLQNATGCLVNNDMIPWSDDYDNSSYHFNDSKLASPSKS</sequence>
<comment type="caution">
    <text evidence="1">The sequence shown here is derived from an EMBL/GenBank/DDBJ whole genome shotgun (WGS) entry which is preliminary data.</text>
</comment>
<reference evidence="1 2" key="1">
    <citation type="journal article" date="2017" name="Genome Biol.">
        <title>New reference genome sequences of hot pepper reveal the massive evolution of plant disease-resistance genes by retroduplication.</title>
        <authorList>
            <person name="Kim S."/>
            <person name="Park J."/>
            <person name="Yeom S.I."/>
            <person name="Kim Y.M."/>
            <person name="Seo E."/>
            <person name="Kim K.T."/>
            <person name="Kim M.S."/>
            <person name="Lee J.M."/>
            <person name="Cheong K."/>
            <person name="Shin H.S."/>
            <person name="Kim S.B."/>
            <person name="Han K."/>
            <person name="Lee J."/>
            <person name="Park M."/>
            <person name="Lee H.A."/>
            <person name="Lee H.Y."/>
            <person name="Lee Y."/>
            <person name="Oh S."/>
            <person name="Lee J.H."/>
            <person name="Choi E."/>
            <person name="Choi E."/>
            <person name="Lee S.E."/>
            <person name="Jeon J."/>
            <person name="Kim H."/>
            <person name="Choi G."/>
            <person name="Song H."/>
            <person name="Lee J."/>
            <person name="Lee S.C."/>
            <person name="Kwon J.K."/>
            <person name="Lee H.Y."/>
            <person name="Koo N."/>
            <person name="Hong Y."/>
            <person name="Kim R.W."/>
            <person name="Kang W.H."/>
            <person name="Huh J.H."/>
            <person name="Kang B.C."/>
            <person name="Yang T.J."/>
            <person name="Lee Y.H."/>
            <person name="Bennetzen J.L."/>
            <person name="Choi D."/>
        </authorList>
    </citation>
    <scope>NUCLEOTIDE SEQUENCE [LARGE SCALE GENOMIC DNA]</scope>
    <source>
        <strain evidence="2">cv. PBC81</strain>
    </source>
</reference>
<gene>
    <name evidence="1" type="ORF">CQW23_10268</name>
</gene>
<dbReference type="STRING" id="33114.A0A2G2WZA2"/>
<keyword evidence="2" id="KW-1185">Reference proteome</keyword>
<dbReference type="EMBL" id="MLFT02000004">
    <property type="protein sequence ID" value="PHT50521.1"/>
    <property type="molecule type" value="Genomic_DNA"/>
</dbReference>